<comment type="subcellular location">
    <subcellularLocation>
        <location evidence="1">Cell membrane</location>
        <topology evidence="1">Multi-pass membrane protein</topology>
    </subcellularLocation>
</comment>
<evidence type="ECO:0000256" key="3">
    <source>
        <dbReference type="ARBA" id="ARBA00022692"/>
    </source>
</evidence>
<feature type="transmembrane region" description="Helical" evidence="6">
    <location>
        <begin position="59"/>
        <end position="75"/>
    </location>
</feature>
<dbReference type="Gene3D" id="1.20.1720.10">
    <property type="entry name" value="Multidrug resistance protein D"/>
    <property type="match status" value="1"/>
</dbReference>
<evidence type="ECO:0000256" key="4">
    <source>
        <dbReference type="ARBA" id="ARBA00022989"/>
    </source>
</evidence>
<keyword evidence="3 6" id="KW-0812">Transmembrane</keyword>
<accession>A0ABW5QCU6</accession>
<gene>
    <name evidence="8" type="ORF">ACFSW4_12725</name>
</gene>
<organism evidence="8 9">
    <name type="scientific">Piscibacillus salipiscarius</name>
    <dbReference type="NCBI Taxonomy" id="299480"/>
    <lineage>
        <taxon>Bacteria</taxon>
        <taxon>Bacillati</taxon>
        <taxon>Bacillota</taxon>
        <taxon>Bacilli</taxon>
        <taxon>Bacillales</taxon>
        <taxon>Bacillaceae</taxon>
        <taxon>Piscibacillus</taxon>
    </lineage>
</organism>
<feature type="transmembrane region" description="Helical" evidence="6">
    <location>
        <begin position="264"/>
        <end position="287"/>
    </location>
</feature>
<feature type="transmembrane region" description="Helical" evidence="6">
    <location>
        <begin position="203"/>
        <end position="222"/>
    </location>
</feature>
<evidence type="ECO:0000313" key="8">
    <source>
        <dbReference type="EMBL" id="MFD2639734.1"/>
    </source>
</evidence>
<feature type="transmembrane region" description="Helical" evidence="6">
    <location>
        <begin position="144"/>
        <end position="166"/>
    </location>
</feature>
<feature type="transmembrane region" description="Helical" evidence="6">
    <location>
        <begin position="324"/>
        <end position="343"/>
    </location>
</feature>
<dbReference type="PANTHER" id="PTHR42718:SF9">
    <property type="entry name" value="MAJOR FACILITATOR SUPERFAMILY MULTIDRUG TRANSPORTER MFSC"/>
    <property type="match status" value="1"/>
</dbReference>
<reference evidence="9" key="1">
    <citation type="journal article" date="2019" name="Int. J. Syst. Evol. Microbiol.">
        <title>The Global Catalogue of Microorganisms (GCM) 10K type strain sequencing project: providing services to taxonomists for standard genome sequencing and annotation.</title>
        <authorList>
            <consortium name="The Broad Institute Genomics Platform"/>
            <consortium name="The Broad Institute Genome Sequencing Center for Infectious Disease"/>
            <person name="Wu L."/>
            <person name="Ma J."/>
        </authorList>
    </citation>
    <scope>NUCLEOTIDE SEQUENCE [LARGE SCALE GENOMIC DNA]</scope>
    <source>
        <strain evidence="9">TISTR 1571</strain>
    </source>
</reference>
<dbReference type="Gene3D" id="1.20.1250.20">
    <property type="entry name" value="MFS general substrate transporter like domains"/>
    <property type="match status" value="1"/>
</dbReference>
<dbReference type="SUPFAM" id="SSF103473">
    <property type="entry name" value="MFS general substrate transporter"/>
    <property type="match status" value="1"/>
</dbReference>
<dbReference type="InterPro" id="IPR036259">
    <property type="entry name" value="MFS_trans_sf"/>
</dbReference>
<dbReference type="InterPro" id="IPR011701">
    <property type="entry name" value="MFS"/>
</dbReference>
<keyword evidence="4 6" id="KW-1133">Transmembrane helix</keyword>
<evidence type="ECO:0000256" key="1">
    <source>
        <dbReference type="ARBA" id="ARBA00004651"/>
    </source>
</evidence>
<feature type="transmembrane region" description="Helical" evidence="6">
    <location>
        <begin position="112"/>
        <end position="132"/>
    </location>
</feature>
<feature type="transmembrane region" description="Helical" evidence="6">
    <location>
        <begin position="172"/>
        <end position="191"/>
    </location>
</feature>
<dbReference type="PROSITE" id="PS50850">
    <property type="entry name" value="MFS"/>
    <property type="match status" value="1"/>
</dbReference>
<evidence type="ECO:0000256" key="2">
    <source>
        <dbReference type="ARBA" id="ARBA00022448"/>
    </source>
</evidence>
<dbReference type="Pfam" id="PF07690">
    <property type="entry name" value="MFS_1"/>
    <property type="match status" value="1"/>
</dbReference>
<proteinExistence type="predicted"/>
<keyword evidence="2" id="KW-0813">Transport</keyword>
<feature type="transmembrane region" description="Helical" evidence="6">
    <location>
        <begin position="228"/>
        <end position="244"/>
    </location>
</feature>
<dbReference type="PANTHER" id="PTHR42718">
    <property type="entry name" value="MAJOR FACILITATOR SUPERFAMILY MULTIDRUG TRANSPORTER MFSC"/>
    <property type="match status" value="1"/>
</dbReference>
<dbReference type="CDD" id="cd17321">
    <property type="entry name" value="MFS_MMR_MDR_like"/>
    <property type="match status" value="1"/>
</dbReference>
<dbReference type="Proteomes" id="UP001597452">
    <property type="component" value="Unassembled WGS sequence"/>
</dbReference>
<comment type="caution">
    <text evidence="8">The sequence shown here is derived from an EMBL/GenBank/DDBJ whole genome shotgun (WGS) entry which is preliminary data.</text>
</comment>
<keyword evidence="5 6" id="KW-0472">Membrane</keyword>
<feature type="transmembrane region" description="Helical" evidence="6">
    <location>
        <begin position="87"/>
        <end position="106"/>
    </location>
</feature>
<feature type="domain" description="Major facilitator superfamily (MFS) profile" evidence="7">
    <location>
        <begin position="21"/>
        <end position="458"/>
    </location>
</feature>
<evidence type="ECO:0000313" key="9">
    <source>
        <dbReference type="Proteomes" id="UP001597452"/>
    </source>
</evidence>
<evidence type="ECO:0000256" key="5">
    <source>
        <dbReference type="ARBA" id="ARBA00023136"/>
    </source>
</evidence>
<evidence type="ECO:0000259" key="7">
    <source>
        <dbReference type="PROSITE" id="PS50850"/>
    </source>
</evidence>
<protein>
    <submittedName>
        <fullName evidence="8">MFS transporter</fullName>
    </submittedName>
</protein>
<dbReference type="RefSeq" id="WP_377329725.1">
    <property type="nucleotide sequence ID" value="NZ_JBHUMZ010000045.1"/>
</dbReference>
<feature type="transmembrane region" description="Helical" evidence="6">
    <location>
        <begin position="293"/>
        <end position="312"/>
    </location>
</feature>
<name>A0ABW5QCU6_9BACI</name>
<sequence length="465" mass="50336">MKMKGEGNKMNNPQIKNPKALLFSLCFVLMFSVMNGTMFNIAIPDIAEAFSLLPSEVSWVMTGYIMIYAVGALVYGKLTDTIALKTLITFGLIVFSLGSLIGFIAPNYGFVLMARVIQAIGGSMIPAIAFIAPIRYFPNERGKILGIISSVMAFASGIGPILGGVIGGFLSWQYLFLTSAFIIITLPFLRANLPDEKTKYVKLDYIGGSLVASLIVLSLMGITLGQSWTLFIVMILAILVVFRMKKAKDPFIPPHLFKNSNYVVTLLVSFISVACLFGLMFSVPIMLRDVYELSTLQIGLAMFPGAMSAALIGRKGGQLVDQKGSRMIFLVSLLLLLTGFLVVSTTVGTHPVIFSLSLVFPMMCFPLVQSSGADLLAGILSQKETGVGMGVFNLLNFVSGALSGALVGKVLDIYRPDYPLNPLGVIDSGAVYSNVFIVFMVLILVGFIVFKFFHHSPLQTKTESP</sequence>
<dbReference type="EMBL" id="JBHUMZ010000045">
    <property type="protein sequence ID" value="MFD2639734.1"/>
    <property type="molecule type" value="Genomic_DNA"/>
</dbReference>
<evidence type="ECO:0000256" key="6">
    <source>
        <dbReference type="SAM" id="Phobius"/>
    </source>
</evidence>
<feature type="transmembrane region" description="Helical" evidence="6">
    <location>
        <begin position="431"/>
        <end position="453"/>
    </location>
</feature>
<feature type="transmembrane region" description="Helical" evidence="6">
    <location>
        <begin position="389"/>
        <end position="411"/>
    </location>
</feature>
<dbReference type="InterPro" id="IPR020846">
    <property type="entry name" value="MFS_dom"/>
</dbReference>
<keyword evidence="9" id="KW-1185">Reference proteome</keyword>
<dbReference type="PRINTS" id="PR01036">
    <property type="entry name" value="TCRTETB"/>
</dbReference>